<comment type="caution">
    <text evidence="2">The sequence shown here is derived from an EMBL/GenBank/DDBJ whole genome shotgun (WGS) entry which is preliminary data.</text>
</comment>
<evidence type="ECO:0000313" key="2">
    <source>
        <dbReference type="EMBL" id="KAH3696671.1"/>
    </source>
</evidence>
<organism evidence="2 3">
    <name type="scientific">Dreissena polymorpha</name>
    <name type="common">Zebra mussel</name>
    <name type="synonym">Mytilus polymorpha</name>
    <dbReference type="NCBI Taxonomy" id="45954"/>
    <lineage>
        <taxon>Eukaryota</taxon>
        <taxon>Metazoa</taxon>
        <taxon>Spiralia</taxon>
        <taxon>Lophotrochozoa</taxon>
        <taxon>Mollusca</taxon>
        <taxon>Bivalvia</taxon>
        <taxon>Autobranchia</taxon>
        <taxon>Heteroconchia</taxon>
        <taxon>Euheterodonta</taxon>
        <taxon>Imparidentia</taxon>
        <taxon>Neoheterodontei</taxon>
        <taxon>Myida</taxon>
        <taxon>Dreissenoidea</taxon>
        <taxon>Dreissenidae</taxon>
        <taxon>Dreissena</taxon>
    </lineage>
</organism>
<keyword evidence="1" id="KW-0732">Signal</keyword>
<reference evidence="2" key="1">
    <citation type="journal article" date="2019" name="bioRxiv">
        <title>The Genome of the Zebra Mussel, Dreissena polymorpha: A Resource for Invasive Species Research.</title>
        <authorList>
            <person name="McCartney M.A."/>
            <person name="Auch B."/>
            <person name="Kono T."/>
            <person name="Mallez S."/>
            <person name="Zhang Y."/>
            <person name="Obille A."/>
            <person name="Becker A."/>
            <person name="Abrahante J.E."/>
            <person name="Garbe J."/>
            <person name="Badalamenti J.P."/>
            <person name="Herman A."/>
            <person name="Mangelson H."/>
            <person name="Liachko I."/>
            <person name="Sullivan S."/>
            <person name="Sone E.D."/>
            <person name="Koren S."/>
            <person name="Silverstein K.A.T."/>
            <person name="Beckman K.B."/>
            <person name="Gohl D.M."/>
        </authorList>
    </citation>
    <scope>NUCLEOTIDE SEQUENCE</scope>
    <source>
        <strain evidence="2">Duluth1</strain>
        <tissue evidence="2">Whole animal</tissue>
    </source>
</reference>
<accession>A0A9D3YDA8</accession>
<dbReference type="Proteomes" id="UP000828390">
    <property type="component" value="Unassembled WGS sequence"/>
</dbReference>
<dbReference type="AlphaFoldDB" id="A0A9D3YDA8"/>
<name>A0A9D3YDA8_DREPO</name>
<reference evidence="2" key="2">
    <citation type="submission" date="2020-11" db="EMBL/GenBank/DDBJ databases">
        <authorList>
            <person name="McCartney M.A."/>
            <person name="Auch B."/>
            <person name="Kono T."/>
            <person name="Mallez S."/>
            <person name="Becker A."/>
            <person name="Gohl D.M."/>
            <person name="Silverstein K.A.T."/>
            <person name="Koren S."/>
            <person name="Bechman K.B."/>
            <person name="Herman A."/>
            <person name="Abrahante J.E."/>
            <person name="Garbe J."/>
        </authorList>
    </citation>
    <scope>NUCLEOTIDE SEQUENCE</scope>
    <source>
        <strain evidence="2">Duluth1</strain>
        <tissue evidence="2">Whole animal</tissue>
    </source>
</reference>
<dbReference type="EMBL" id="JAIWYP010000016">
    <property type="protein sequence ID" value="KAH3696671.1"/>
    <property type="molecule type" value="Genomic_DNA"/>
</dbReference>
<proteinExistence type="predicted"/>
<protein>
    <submittedName>
        <fullName evidence="2">Uncharacterized protein</fullName>
    </submittedName>
</protein>
<evidence type="ECO:0000256" key="1">
    <source>
        <dbReference type="SAM" id="SignalP"/>
    </source>
</evidence>
<gene>
    <name evidence="2" type="ORF">DPMN_084147</name>
</gene>
<feature type="signal peptide" evidence="1">
    <location>
        <begin position="1"/>
        <end position="18"/>
    </location>
</feature>
<feature type="chain" id="PRO_5039217509" evidence="1">
    <location>
        <begin position="19"/>
        <end position="145"/>
    </location>
</feature>
<evidence type="ECO:0000313" key="3">
    <source>
        <dbReference type="Proteomes" id="UP000828390"/>
    </source>
</evidence>
<keyword evidence="3" id="KW-1185">Reference proteome</keyword>
<sequence length="145" mass="16062">MIFLRAVIISSLLVVAAAVPHRRGPLSSIVERGCIPLAHYVRDNYYSYKIRRQATVTMVTPRSTSDVSVALSTIVTTTIPVSDTTTHINWVTFVYDRMRADYVPMELFKGLVNCGREYSLFAINAPASLLQLLAVNYRAVPGLVG</sequence>